<keyword evidence="2" id="KW-1133">Transmembrane helix</keyword>
<keyword evidence="2" id="KW-0812">Transmembrane</keyword>
<evidence type="ECO:0000313" key="3">
    <source>
        <dbReference type="EMBL" id="ABS06073.1"/>
    </source>
</evidence>
<feature type="region of interest" description="Disordered" evidence="1">
    <location>
        <begin position="73"/>
        <end position="93"/>
    </location>
</feature>
<reference evidence="4" key="1">
    <citation type="journal article" date="2008" name="PLoS ONE">
        <title>Survival in nuclear waste, extreme resistance, and potential applications gleaned from the genome sequence of Kineococcus radiotolerans SRS30216.</title>
        <authorList>
            <person name="Bagwell C.E."/>
            <person name="Bhat S."/>
            <person name="Hawkins G.M."/>
            <person name="Smith B.W."/>
            <person name="Biswas T."/>
            <person name="Hoover T.R."/>
            <person name="Saunders E."/>
            <person name="Han C.S."/>
            <person name="Tsodikov O.V."/>
            <person name="Shimkets L.J."/>
        </authorList>
    </citation>
    <scope>NUCLEOTIDE SEQUENCE [LARGE SCALE GENOMIC DNA]</scope>
    <source>
        <strain evidence="4">ATCC BAA-149 / DSM 14245 / SRS30216</strain>
    </source>
</reference>
<evidence type="ECO:0000256" key="2">
    <source>
        <dbReference type="SAM" id="Phobius"/>
    </source>
</evidence>
<feature type="transmembrane region" description="Helical" evidence="2">
    <location>
        <begin position="109"/>
        <end position="133"/>
    </location>
</feature>
<feature type="transmembrane region" description="Helical" evidence="2">
    <location>
        <begin position="179"/>
        <end position="212"/>
    </location>
</feature>
<evidence type="ECO:0000313" key="4">
    <source>
        <dbReference type="Proteomes" id="UP000001116"/>
    </source>
</evidence>
<keyword evidence="4" id="KW-1185">Reference proteome</keyword>
<accession>A6WGY4</accession>
<sequence>MPSQPGAFVSTAPRCARCSTKPRKLDSTFCTACSLETANREHRCHRCKTNLPRYGWDMCDRCTKITEVEDRAERRSKAPVGGPAATPSTLSPADLPKAPTGLGDLCLDWFGGGILLLIPLGIFTLIMGFTTSWTTAWQWDAKLTVAYWGLFLVVSLIKVCGPLRRLLAALFGGLGKVLGWALMGIVAVITVLVMVAVPLVIVGGVGAGLAGVAKGVGWLGNSWAEGVQDMAPEPEPEEADPVCLDWKNDGNLVCLDPGSMQPVNPY</sequence>
<dbReference type="Proteomes" id="UP000001116">
    <property type="component" value="Plasmid pKRAD01"/>
</dbReference>
<organism evidence="3 4">
    <name type="scientific">Kineococcus radiotolerans (strain ATCC BAA-149 / DSM 14245 / SRS30216)</name>
    <dbReference type="NCBI Taxonomy" id="266940"/>
    <lineage>
        <taxon>Bacteria</taxon>
        <taxon>Bacillati</taxon>
        <taxon>Actinomycetota</taxon>
        <taxon>Actinomycetes</taxon>
        <taxon>Kineosporiales</taxon>
        <taxon>Kineosporiaceae</taxon>
        <taxon>Kineococcus</taxon>
    </lineage>
</organism>
<feature type="transmembrane region" description="Helical" evidence="2">
    <location>
        <begin position="145"/>
        <end position="167"/>
    </location>
</feature>
<keyword evidence="3" id="KW-0614">Plasmid</keyword>
<gene>
    <name evidence="3" type="ordered locus">Krad_4614</name>
</gene>
<dbReference type="AlphaFoldDB" id="A6WGY4"/>
<protein>
    <submittedName>
        <fullName evidence="3">Uncharacterized protein</fullName>
    </submittedName>
</protein>
<dbReference type="EMBL" id="CP000751">
    <property type="protein sequence ID" value="ABS06073.1"/>
    <property type="molecule type" value="Genomic_DNA"/>
</dbReference>
<name>A6WGY4_KINRD</name>
<evidence type="ECO:0000256" key="1">
    <source>
        <dbReference type="SAM" id="MobiDB-lite"/>
    </source>
</evidence>
<dbReference type="KEGG" id="kra:Krad_4614"/>
<keyword evidence="2" id="KW-0472">Membrane</keyword>
<geneLocation type="plasmid" evidence="3 4">
    <name>pKRAD01</name>
</geneLocation>
<dbReference type="HOGENOM" id="CLU_1045010_0_0_11"/>
<proteinExistence type="predicted"/>